<reference evidence="1" key="1">
    <citation type="submission" date="2021-02" db="EMBL/GenBank/DDBJ databases">
        <authorList>
            <person name="Dougan E. K."/>
            <person name="Rhodes N."/>
            <person name="Thang M."/>
            <person name="Chan C."/>
        </authorList>
    </citation>
    <scope>NUCLEOTIDE SEQUENCE</scope>
</reference>
<gene>
    <name evidence="1" type="ORF">SNEC2469_LOCUS29729</name>
</gene>
<comment type="caution">
    <text evidence="1">The sequence shown here is derived from an EMBL/GenBank/DDBJ whole genome shotgun (WGS) entry which is preliminary data.</text>
</comment>
<evidence type="ECO:0000313" key="2">
    <source>
        <dbReference type="Proteomes" id="UP000601435"/>
    </source>
</evidence>
<proteinExistence type="predicted"/>
<dbReference type="EMBL" id="CAJNJA010067641">
    <property type="protein sequence ID" value="CAE7892663.1"/>
    <property type="molecule type" value="Genomic_DNA"/>
</dbReference>
<dbReference type="Proteomes" id="UP000601435">
    <property type="component" value="Unassembled WGS sequence"/>
</dbReference>
<name>A0A813B5L4_9DINO</name>
<organism evidence="1 2">
    <name type="scientific">Symbiodinium necroappetens</name>
    <dbReference type="NCBI Taxonomy" id="1628268"/>
    <lineage>
        <taxon>Eukaryota</taxon>
        <taxon>Sar</taxon>
        <taxon>Alveolata</taxon>
        <taxon>Dinophyceae</taxon>
        <taxon>Suessiales</taxon>
        <taxon>Symbiodiniaceae</taxon>
        <taxon>Symbiodinium</taxon>
    </lineage>
</organism>
<evidence type="ECO:0000313" key="1">
    <source>
        <dbReference type="EMBL" id="CAE7892663.1"/>
    </source>
</evidence>
<protein>
    <submittedName>
        <fullName evidence="1">Uncharacterized protein</fullName>
    </submittedName>
</protein>
<accession>A0A813B5L4</accession>
<dbReference type="AlphaFoldDB" id="A0A813B5L4"/>
<sequence>MSDTTGTIVAVDFAPSTKLPDGSSVPTELLLQHQPRAIYVKLDDVNLEFLPPSVCAAHALAGFSETSDMCKCHAGLVKLTPHTVCWRFVSSDGFAVNVQRTGFPIQPEKACSLYALQGTTTDPGLITHFDVPKRAGADIRFLIVYVLLSRVRNLKSLLSVNLSDSIREVIESGPPDGLVGEFERIFADKLAATSRKAETARQALGWN</sequence>
<keyword evidence="2" id="KW-1185">Reference proteome</keyword>